<reference evidence="1" key="1">
    <citation type="submission" date="2023-06" db="EMBL/GenBank/DDBJ databases">
        <title>Cytophagales bacterium Strain LB-30, isolated from soil.</title>
        <authorList>
            <person name="Liu B."/>
        </authorList>
    </citation>
    <scope>NUCLEOTIDE SEQUENCE</scope>
    <source>
        <strain evidence="1">LB-30</strain>
    </source>
</reference>
<organism evidence="1 2">
    <name type="scientific">Shiella aurantiaca</name>
    <dbReference type="NCBI Taxonomy" id="3058365"/>
    <lineage>
        <taxon>Bacteria</taxon>
        <taxon>Pseudomonadati</taxon>
        <taxon>Bacteroidota</taxon>
        <taxon>Cytophagia</taxon>
        <taxon>Cytophagales</taxon>
        <taxon>Shiellaceae</taxon>
        <taxon>Shiella</taxon>
    </lineage>
</organism>
<sequence length="61" mass="7202">MYSQKAISNVFESSDPQAHQQIVHSYHLGWAHSIALYFEELSNTRHSLNKIRQAKKREKVY</sequence>
<protein>
    <submittedName>
        <fullName evidence="1">Uncharacterized protein</fullName>
    </submittedName>
</protein>
<dbReference type="EMBL" id="JAUHJS010000005">
    <property type="protein sequence ID" value="MDN4166063.1"/>
    <property type="molecule type" value="Genomic_DNA"/>
</dbReference>
<accession>A0ABT8F6G0</accession>
<dbReference type="RefSeq" id="WP_320004597.1">
    <property type="nucleotide sequence ID" value="NZ_JAUHJS010000005.1"/>
</dbReference>
<evidence type="ECO:0000313" key="2">
    <source>
        <dbReference type="Proteomes" id="UP001168552"/>
    </source>
</evidence>
<keyword evidence="2" id="KW-1185">Reference proteome</keyword>
<gene>
    <name evidence="1" type="ORF">QWY31_11155</name>
</gene>
<comment type="caution">
    <text evidence="1">The sequence shown here is derived from an EMBL/GenBank/DDBJ whole genome shotgun (WGS) entry which is preliminary data.</text>
</comment>
<evidence type="ECO:0000313" key="1">
    <source>
        <dbReference type="EMBL" id="MDN4166063.1"/>
    </source>
</evidence>
<name>A0ABT8F6G0_9BACT</name>
<proteinExistence type="predicted"/>
<dbReference type="Proteomes" id="UP001168552">
    <property type="component" value="Unassembled WGS sequence"/>
</dbReference>